<evidence type="ECO:0000256" key="4">
    <source>
        <dbReference type="ARBA" id="ARBA00022692"/>
    </source>
</evidence>
<dbReference type="PROSITE" id="PS50065">
    <property type="entry name" value="HMG_COA_REDUCTASE_4"/>
    <property type="match status" value="1"/>
</dbReference>
<organism evidence="15 16">
    <name type="scientific">Bugula neritina</name>
    <name type="common">Brown bryozoan</name>
    <name type="synonym">Sertularia neritina</name>
    <dbReference type="NCBI Taxonomy" id="10212"/>
    <lineage>
        <taxon>Eukaryota</taxon>
        <taxon>Metazoa</taxon>
        <taxon>Spiralia</taxon>
        <taxon>Lophotrochozoa</taxon>
        <taxon>Bryozoa</taxon>
        <taxon>Gymnolaemata</taxon>
        <taxon>Cheilostomatida</taxon>
        <taxon>Flustrina</taxon>
        <taxon>Buguloidea</taxon>
        <taxon>Bugulidae</taxon>
        <taxon>Bugula</taxon>
    </lineage>
</organism>
<dbReference type="PRINTS" id="PR00071">
    <property type="entry name" value="HMGCOARDTASE"/>
</dbReference>
<dbReference type="PANTHER" id="PTHR10572">
    <property type="entry name" value="3-HYDROXY-3-METHYLGLUTARYL-COENZYME A REDUCTASE"/>
    <property type="match status" value="1"/>
</dbReference>
<evidence type="ECO:0000256" key="8">
    <source>
        <dbReference type="ARBA" id="ARBA00023002"/>
    </source>
</evidence>
<dbReference type="AlphaFoldDB" id="A0A7J7K2L1"/>
<evidence type="ECO:0000256" key="10">
    <source>
        <dbReference type="ARBA" id="ARBA00023180"/>
    </source>
</evidence>
<evidence type="ECO:0000313" key="15">
    <source>
        <dbReference type="EMBL" id="KAF6032415.1"/>
    </source>
</evidence>
<evidence type="ECO:0000256" key="9">
    <source>
        <dbReference type="ARBA" id="ARBA00023136"/>
    </source>
</evidence>
<dbReference type="GO" id="GO:0005789">
    <property type="term" value="C:endoplasmic reticulum membrane"/>
    <property type="evidence" value="ECO:0007669"/>
    <property type="project" value="UniProtKB-SubCell"/>
</dbReference>
<dbReference type="PROSITE" id="PS50156">
    <property type="entry name" value="SSD"/>
    <property type="match status" value="1"/>
</dbReference>
<sequence>MVSNLKQKRHHTNQYSRTKLRVGESPSGRSKISKMPFTNIFRAHGQFCASHPWEVIVATVTITMCMMSFSMLTGDPQLCGWNYKCENLEADVKSSDILILTITKCLAVVYVYLQFKSLRRIGSKYLLGLAGLFTVFSSFVFSTAVVNLAGSDLTGLNEALPFFLLLVDLSKACALARFALSAKDQNEVRDNIAKGMAVLGPTMTLDALVESLAIGVGMLSGLKQLETMCCFGCLSVVANYFAFMTFYPACLSLILETSQSLREKTSIWHLTVLLEEEEDKKPNPVTQRVKMIMSAGLVLVHAHSRWVLSHTDDQSAADMAFNEMNVKVTPEMPLWQFYLLRLAHMNIDYSITLGLACALALKYTFLDSDPEEPVAMTSSPSESNATELPVATADTVADSSVTTQVQPEVPVASFQIGEDSDDDPIEKEDKAVQTISIETLAPLDIKAEQPEPRSLEECLAIFKSDKGPAALTDAEILILVRNKHIPAYKLEAALGQPERGVAVRRQLIQNDLPSHTALENLPHKHYDYSLVDGACAENVIGYMPVPVGVAGPLLLDGRKYTVPMATTEGCLIASTNRGCRAISMSGGVSSSISSDGMTRAPLVQLPTMLLAKEVQDFIRTSDGFSLLKVEFDSTSRFARLESIDCQQKGRLLYIRFKCQTGDAMGMNMVSKGCEKVLKKLQELHDDLEILSLSGNYCVDKKPSAINWIEGRGKSVVCEAVIPASVVKTVLKTTVPALVELNFKKNFVGSSVAGSIGGNNAHAANVVAAIFIACGQDAAQVVGSSNCLTLMEPTGPTNEDLMISCTMPTMEVGTVGGGTVLGPQSACLSMLGVKGSCVEEPGRNAQTLARVICAAVLAGELSLMSALAAGHLVKSHLRYNRSTSNAANPFAKVDAVSSQASRSGSCIHKAS</sequence>
<dbReference type="Pfam" id="PF12349">
    <property type="entry name" value="Sterol-sensing"/>
    <property type="match status" value="1"/>
</dbReference>
<evidence type="ECO:0000256" key="6">
    <source>
        <dbReference type="ARBA" id="ARBA00022857"/>
    </source>
</evidence>
<comment type="catalytic activity">
    <reaction evidence="11">
        <text>(R)-mevalonate + 2 NADP(+) + CoA = (3S)-3-hydroxy-3-methylglutaryl-CoA + 2 NADPH + 2 H(+)</text>
        <dbReference type="Rhea" id="RHEA:15989"/>
        <dbReference type="ChEBI" id="CHEBI:15378"/>
        <dbReference type="ChEBI" id="CHEBI:36464"/>
        <dbReference type="ChEBI" id="CHEBI:43074"/>
        <dbReference type="ChEBI" id="CHEBI:57287"/>
        <dbReference type="ChEBI" id="CHEBI:57783"/>
        <dbReference type="ChEBI" id="CHEBI:58349"/>
        <dbReference type="EC" id="1.1.1.34"/>
    </reaction>
    <physiologicalReaction direction="right-to-left" evidence="11">
        <dbReference type="Rhea" id="RHEA:15991"/>
    </physiologicalReaction>
</comment>
<gene>
    <name evidence="15" type="ORF">EB796_009229</name>
</gene>
<evidence type="ECO:0000256" key="13">
    <source>
        <dbReference type="SAM" id="MobiDB-lite"/>
    </source>
</evidence>
<evidence type="ECO:0000256" key="2">
    <source>
        <dbReference type="ARBA" id="ARBA00005084"/>
    </source>
</evidence>
<dbReference type="InterPro" id="IPR023282">
    <property type="entry name" value="HMG_CoA_Rdtase_N"/>
</dbReference>
<comment type="caution">
    <text evidence="15">The sequence shown here is derived from an EMBL/GenBank/DDBJ whole genome shotgun (WGS) entry which is preliminary data.</text>
</comment>
<evidence type="ECO:0000259" key="14">
    <source>
        <dbReference type="PROSITE" id="PS50156"/>
    </source>
</evidence>
<keyword evidence="7 12" id="KW-1133">Transmembrane helix</keyword>
<feature type="compositionally biased region" description="Basic residues" evidence="13">
    <location>
        <begin position="1"/>
        <end position="12"/>
    </location>
</feature>
<dbReference type="InterPro" id="IPR002202">
    <property type="entry name" value="HMG_CoA_Rdtase"/>
</dbReference>
<dbReference type="InterPro" id="IPR004816">
    <property type="entry name" value="HMG_CoA_Rdtase_metazoan"/>
</dbReference>
<keyword evidence="6 12" id="KW-0521">NADP</keyword>
<dbReference type="GO" id="GO:0016126">
    <property type="term" value="P:sterol biosynthetic process"/>
    <property type="evidence" value="ECO:0007669"/>
    <property type="project" value="TreeGrafter"/>
</dbReference>
<keyword evidence="9 12" id="KW-0472">Membrane</keyword>
<dbReference type="GO" id="GO:0004420">
    <property type="term" value="F:hydroxymethylglutaryl-CoA reductase (NADPH) activity"/>
    <property type="evidence" value="ECO:0007669"/>
    <property type="project" value="UniProtKB-EC"/>
</dbReference>
<dbReference type="InterPro" id="IPR009023">
    <property type="entry name" value="HMG_CoA_Rdtase_NAD(P)-bd_sf"/>
</dbReference>
<dbReference type="InterPro" id="IPR004554">
    <property type="entry name" value="HMG_CoA_Rdtase_eu_arc"/>
</dbReference>
<evidence type="ECO:0000256" key="3">
    <source>
        <dbReference type="ARBA" id="ARBA00007661"/>
    </source>
</evidence>
<feature type="transmembrane region" description="Helical" evidence="12">
    <location>
        <begin position="160"/>
        <end position="180"/>
    </location>
</feature>
<name>A0A7J7K2L1_BUGNE</name>
<dbReference type="CDD" id="cd00643">
    <property type="entry name" value="HMG-CoA_reductase_classI"/>
    <property type="match status" value="1"/>
</dbReference>
<dbReference type="PROSITE" id="PS00066">
    <property type="entry name" value="HMG_COA_REDUCTASE_1"/>
    <property type="match status" value="1"/>
</dbReference>
<keyword evidence="4 12" id="KW-0812">Transmembrane</keyword>
<dbReference type="InterPro" id="IPR009029">
    <property type="entry name" value="HMG_CoA_Rdtase_sub-bd_dom_sf"/>
</dbReference>
<dbReference type="Gene3D" id="3.30.70.420">
    <property type="entry name" value="Hydroxymethylglutaryl-CoA reductase, class I/II, NAD/NADP-binding domain"/>
    <property type="match status" value="1"/>
</dbReference>
<evidence type="ECO:0000256" key="7">
    <source>
        <dbReference type="ARBA" id="ARBA00022989"/>
    </source>
</evidence>
<dbReference type="NCBIfam" id="TIGR00920">
    <property type="entry name" value="2A060605"/>
    <property type="match status" value="1"/>
</dbReference>
<dbReference type="SUPFAM" id="SSF56542">
    <property type="entry name" value="Substrate-binding domain of HMG-CoA reductase"/>
    <property type="match status" value="1"/>
</dbReference>
<dbReference type="InterPro" id="IPR023074">
    <property type="entry name" value="HMG_CoA_Rdtase_cat_sf"/>
</dbReference>
<comment type="similarity">
    <text evidence="3 12">Belongs to the HMG-CoA reductase family.</text>
</comment>
<keyword evidence="16" id="KW-1185">Reference proteome</keyword>
<dbReference type="EC" id="1.1.1.34" evidence="12"/>
<dbReference type="PANTHER" id="PTHR10572:SF24">
    <property type="entry name" value="3-HYDROXY-3-METHYLGLUTARYL-COENZYME A REDUCTASE"/>
    <property type="match status" value="1"/>
</dbReference>
<dbReference type="NCBIfam" id="TIGR00533">
    <property type="entry name" value="HMG_CoA_R_NADP"/>
    <property type="match status" value="1"/>
</dbReference>
<dbReference type="Pfam" id="PF00368">
    <property type="entry name" value="HMG-CoA_red"/>
    <property type="match status" value="1"/>
</dbReference>
<keyword evidence="10" id="KW-0325">Glycoprotein</keyword>
<dbReference type="InterPro" id="IPR000731">
    <property type="entry name" value="SSD"/>
</dbReference>
<comment type="subcellular location">
    <subcellularLocation>
        <location evidence="1 12">Endoplasmic reticulum membrane</location>
        <topology evidence="1 12">Multi-pass membrane protein</topology>
    </subcellularLocation>
</comment>
<dbReference type="PROSITE" id="PS01192">
    <property type="entry name" value="HMG_COA_REDUCTASE_3"/>
    <property type="match status" value="1"/>
</dbReference>
<keyword evidence="8 12" id="KW-0560">Oxidoreductase</keyword>
<dbReference type="InterPro" id="IPR023076">
    <property type="entry name" value="HMG_CoA_Rdtase_CS"/>
</dbReference>
<feature type="transmembrane region" description="Helical" evidence="12">
    <location>
        <begin position="55"/>
        <end position="74"/>
    </location>
</feature>
<comment type="pathway">
    <text evidence="2 12">Metabolic intermediate biosynthesis; (R)-mevalonate biosynthesis; (R)-mevalonate from acetyl-CoA: step 3/3.</text>
</comment>
<keyword evidence="5 12" id="KW-0256">Endoplasmic reticulum</keyword>
<dbReference type="SUPFAM" id="SSF82866">
    <property type="entry name" value="Multidrug efflux transporter AcrB transmembrane domain"/>
    <property type="match status" value="1"/>
</dbReference>
<feature type="region of interest" description="Disordered" evidence="13">
    <location>
        <begin position="1"/>
        <end position="30"/>
    </location>
</feature>
<dbReference type="PROSITE" id="PS00318">
    <property type="entry name" value="HMG_COA_REDUCTASE_2"/>
    <property type="match status" value="1"/>
</dbReference>
<dbReference type="UniPathway" id="UPA00058">
    <property type="reaction ID" value="UER00103"/>
</dbReference>
<dbReference type="OrthoDB" id="310654at2759"/>
<dbReference type="Gene3D" id="3.90.770.10">
    <property type="entry name" value="3-hydroxy-3-methylglutaryl-coenzyme A Reductase, Chain A, domain 2"/>
    <property type="match status" value="1"/>
</dbReference>
<evidence type="ECO:0000256" key="12">
    <source>
        <dbReference type="RuleBase" id="RU361219"/>
    </source>
</evidence>
<dbReference type="GO" id="GO:0015936">
    <property type="term" value="P:coenzyme A metabolic process"/>
    <property type="evidence" value="ECO:0007669"/>
    <property type="project" value="InterPro"/>
</dbReference>
<dbReference type="Proteomes" id="UP000593567">
    <property type="component" value="Unassembled WGS sequence"/>
</dbReference>
<evidence type="ECO:0000256" key="1">
    <source>
        <dbReference type="ARBA" id="ARBA00004477"/>
    </source>
</evidence>
<feature type="transmembrane region" description="Helical" evidence="12">
    <location>
        <begin position="228"/>
        <end position="255"/>
    </location>
</feature>
<dbReference type="FunFam" id="3.90.770.10:FF:000002">
    <property type="entry name" value="3-hydroxy-3-methylglutaryl coenzyme A reductase"/>
    <property type="match status" value="1"/>
</dbReference>
<evidence type="ECO:0000256" key="11">
    <source>
        <dbReference type="ARBA" id="ARBA00049909"/>
    </source>
</evidence>
<reference evidence="15" key="1">
    <citation type="submission" date="2020-06" db="EMBL/GenBank/DDBJ databases">
        <title>Draft genome of Bugula neritina, a colonial animal packing powerful symbionts and potential medicines.</title>
        <authorList>
            <person name="Rayko M."/>
        </authorList>
    </citation>
    <scope>NUCLEOTIDE SEQUENCE [LARGE SCALE GENOMIC DNA]</scope>
    <source>
        <strain evidence="15">Kwan_BN1</strain>
    </source>
</reference>
<dbReference type="EMBL" id="VXIV02001507">
    <property type="protein sequence ID" value="KAF6032415.1"/>
    <property type="molecule type" value="Genomic_DNA"/>
</dbReference>
<dbReference type="SUPFAM" id="SSF55035">
    <property type="entry name" value="NAD-binding domain of HMG-CoA reductase"/>
    <property type="match status" value="1"/>
</dbReference>
<evidence type="ECO:0000256" key="5">
    <source>
        <dbReference type="ARBA" id="ARBA00022824"/>
    </source>
</evidence>
<dbReference type="FunFam" id="3.30.70.420:FF:000001">
    <property type="entry name" value="3-hydroxy-3-methylglutaryl coenzyme A reductase"/>
    <property type="match status" value="1"/>
</dbReference>
<dbReference type="FunFam" id="1.10.3270.10:FF:000001">
    <property type="entry name" value="3-hydroxy-3-methylglutaryl coenzyme A reductase"/>
    <property type="match status" value="1"/>
</dbReference>
<feature type="transmembrane region" description="Helical" evidence="12">
    <location>
        <begin position="125"/>
        <end position="148"/>
    </location>
</feature>
<dbReference type="GO" id="GO:0008299">
    <property type="term" value="P:isoprenoid biosynthetic process"/>
    <property type="evidence" value="ECO:0007669"/>
    <property type="project" value="InterPro"/>
</dbReference>
<dbReference type="Gene3D" id="1.10.3270.10">
    <property type="entry name" value="HMGR, N-terminal domain"/>
    <property type="match status" value="1"/>
</dbReference>
<protein>
    <recommendedName>
        <fullName evidence="12">3-hydroxy-3-methylglutaryl coenzyme A reductase</fullName>
        <shortName evidence="12">HMG-CoA reductase</shortName>
        <ecNumber evidence="12">1.1.1.34</ecNumber>
    </recommendedName>
</protein>
<feature type="domain" description="SSD" evidence="14">
    <location>
        <begin position="96"/>
        <end position="253"/>
    </location>
</feature>
<accession>A0A7J7K2L1</accession>
<dbReference type="GO" id="GO:0050661">
    <property type="term" value="F:NADP binding"/>
    <property type="evidence" value="ECO:0007669"/>
    <property type="project" value="InterPro"/>
</dbReference>
<feature type="transmembrane region" description="Helical" evidence="12">
    <location>
        <begin position="94"/>
        <end position="113"/>
    </location>
</feature>
<dbReference type="InterPro" id="IPR053958">
    <property type="entry name" value="HMGCR/SNAP/NPC1-like_SSD"/>
</dbReference>
<dbReference type="GO" id="GO:0005778">
    <property type="term" value="C:peroxisomal membrane"/>
    <property type="evidence" value="ECO:0007669"/>
    <property type="project" value="TreeGrafter"/>
</dbReference>
<evidence type="ECO:0000313" key="16">
    <source>
        <dbReference type="Proteomes" id="UP000593567"/>
    </source>
</evidence>
<proteinExistence type="inferred from homology"/>